<dbReference type="EMBL" id="KZ305021">
    <property type="protein sequence ID" value="PIA59273.1"/>
    <property type="molecule type" value="Genomic_DNA"/>
</dbReference>
<dbReference type="AlphaFoldDB" id="A0A2G5EU46"/>
<organism evidence="5 6">
    <name type="scientific">Aquilegia coerulea</name>
    <name type="common">Rocky mountain columbine</name>
    <dbReference type="NCBI Taxonomy" id="218851"/>
    <lineage>
        <taxon>Eukaryota</taxon>
        <taxon>Viridiplantae</taxon>
        <taxon>Streptophyta</taxon>
        <taxon>Embryophyta</taxon>
        <taxon>Tracheophyta</taxon>
        <taxon>Spermatophyta</taxon>
        <taxon>Magnoliopsida</taxon>
        <taxon>Ranunculales</taxon>
        <taxon>Ranunculaceae</taxon>
        <taxon>Thalictroideae</taxon>
        <taxon>Aquilegia</taxon>
    </lineage>
</organism>
<dbReference type="PANTHER" id="PTHR33191">
    <property type="entry name" value="RIPENING-RELATED PROTEIN 2-RELATED"/>
    <property type="match status" value="1"/>
</dbReference>
<evidence type="ECO:0000256" key="4">
    <source>
        <dbReference type="ARBA" id="ARBA00022729"/>
    </source>
</evidence>
<evidence type="ECO:0000256" key="2">
    <source>
        <dbReference type="ARBA" id="ARBA00005592"/>
    </source>
</evidence>
<dbReference type="InterPro" id="IPR039271">
    <property type="entry name" value="Kiwellin-like"/>
</dbReference>
<reference evidence="5 6" key="1">
    <citation type="submission" date="2017-09" db="EMBL/GenBank/DDBJ databases">
        <title>WGS assembly of Aquilegia coerulea Goldsmith.</title>
        <authorList>
            <person name="Hodges S."/>
            <person name="Kramer E."/>
            <person name="Nordborg M."/>
            <person name="Tomkins J."/>
            <person name="Borevitz J."/>
            <person name="Derieg N."/>
            <person name="Yan J."/>
            <person name="Mihaltcheva S."/>
            <person name="Hayes R.D."/>
            <person name="Rokhsar D."/>
        </authorList>
    </citation>
    <scope>NUCLEOTIDE SEQUENCE [LARGE SCALE GENOMIC DNA]</scope>
    <source>
        <strain evidence="6">cv. Goldsmith</strain>
    </source>
</reference>
<evidence type="ECO:0000256" key="1">
    <source>
        <dbReference type="ARBA" id="ARBA00004613"/>
    </source>
</evidence>
<comment type="similarity">
    <text evidence="2">Belongs to the kiwellin family.</text>
</comment>
<comment type="subcellular location">
    <subcellularLocation>
        <location evidence="1">Secreted</location>
    </subcellularLocation>
</comment>
<evidence type="ECO:0000313" key="5">
    <source>
        <dbReference type="EMBL" id="PIA59273.1"/>
    </source>
</evidence>
<dbReference type="Proteomes" id="UP000230069">
    <property type="component" value="Unassembled WGS sequence"/>
</dbReference>
<dbReference type="PANTHER" id="PTHR33191:SF58">
    <property type="entry name" value="RIPENING-RELATED PROTEIN 1"/>
    <property type="match status" value="1"/>
</dbReference>
<keyword evidence="6" id="KW-1185">Reference proteome</keyword>
<dbReference type="OrthoDB" id="406505at2759"/>
<proteinExistence type="inferred from homology"/>
<gene>
    <name evidence="5" type="ORF">AQUCO_00400280v1</name>
</gene>
<evidence type="ECO:0000256" key="3">
    <source>
        <dbReference type="ARBA" id="ARBA00022525"/>
    </source>
</evidence>
<keyword evidence="3" id="KW-0964">Secreted</keyword>
<accession>A0A2G5EU46</accession>
<dbReference type="GO" id="GO:0005576">
    <property type="term" value="C:extracellular region"/>
    <property type="evidence" value="ECO:0007669"/>
    <property type="project" value="UniProtKB-SubCell"/>
</dbReference>
<dbReference type="InterPro" id="IPR036908">
    <property type="entry name" value="RlpA-like_sf"/>
</dbReference>
<dbReference type="EMBL" id="KZ305021">
    <property type="protein sequence ID" value="PIA59274.1"/>
    <property type="molecule type" value="Genomic_DNA"/>
</dbReference>
<keyword evidence="4" id="KW-0732">Signal</keyword>
<protein>
    <submittedName>
        <fullName evidence="5">Uncharacterized protein</fullName>
    </submittedName>
</protein>
<dbReference type="Pfam" id="PF24300">
    <property type="entry name" value="KWL1"/>
    <property type="match status" value="1"/>
</dbReference>
<dbReference type="Gene3D" id="2.40.40.10">
    <property type="entry name" value="RlpA-like domain"/>
    <property type="match status" value="1"/>
</dbReference>
<dbReference type="STRING" id="218851.A0A2G5EU46"/>
<sequence length="68" mass="7557">MAVGPLECDKQYHMDDTLTTGWLNHESRCLKNITITGNCRSVVAMVVDDCDSTMGCAHDYQPHVLTTL</sequence>
<name>A0A2G5EU46_AQUCA</name>
<evidence type="ECO:0000313" key="6">
    <source>
        <dbReference type="Proteomes" id="UP000230069"/>
    </source>
</evidence>